<organism evidence="8 9">
    <name type="scientific">Nannocystis radixulma</name>
    <dbReference type="NCBI Taxonomy" id="2995305"/>
    <lineage>
        <taxon>Bacteria</taxon>
        <taxon>Pseudomonadati</taxon>
        <taxon>Myxococcota</taxon>
        <taxon>Polyangia</taxon>
        <taxon>Nannocystales</taxon>
        <taxon>Nannocystaceae</taxon>
        <taxon>Nannocystis</taxon>
    </lineage>
</organism>
<dbReference type="CDD" id="cd06171">
    <property type="entry name" value="Sigma70_r4"/>
    <property type="match status" value="1"/>
</dbReference>
<dbReference type="InterPro" id="IPR014284">
    <property type="entry name" value="RNA_pol_sigma-70_dom"/>
</dbReference>
<accession>A0ABT5B357</accession>
<dbReference type="InterPro" id="IPR039425">
    <property type="entry name" value="RNA_pol_sigma-70-like"/>
</dbReference>
<evidence type="ECO:0000259" key="7">
    <source>
        <dbReference type="Pfam" id="PF08281"/>
    </source>
</evidence>
<dbReference type="EMBL" id="JAQNDN010000004">
    <property type="protein sequence ID" value="MDC0668520.1"/>
    <property type="molecule type" value="Genomic_DNA"/>
</dbReference>
<dbReference type="InterPro" id="IPR013249">
    <property type="entry name" value="RNA_pol_sigma70_r4_t2"/>
</dbReference>
<dbReference type="SUPFAM" id="SSF88659">
    <property type="entry name" value="Sigma3 and sigma4 domains of RNA polymerase sigma factors"/>
    <property type="match status" value="1"/>
</dbReference>
<keyword evidence="3" id="KW-0731">Sigma factor</keyword>
<dbReference type="Pfam" id="PF04542">
    <property type="entry name" value="Sigma70_r2"/>
    <property type="match status" value="1"/>
</dbReference>
<comment type="caution">
    <text evidence="8">The sequence shown here is derived from an EMBL/GenBank/DDBJ whole genome shotgun (WGS) entry which is preliminary data.</text>
</comment>
<evidence type="ECO:0000256" key="5">
    <source>
        <dbReference type="ARBA" id="ARBA00023163"/>
    </source>
</evidence>
<evidence type="ECO:0000313" key="9">
    <source>
        <dbReference type="Proteomes" id="UP001217838"/>
    </source>
</evidence>
<evidence type="ECO:0000256" key="1">
    <source>
        <dbReference type="ARBA" id="ARBA00010641"/>
    </source>
</evidence>
<dbReference type="InterPro" id="IPR007627">
    <property type="entry name" value="RNA_pol_sigma70_r2"/>
</dbReference>
<keyword evidence="5" id="KW-0804">Transcription</keyword>
<dbReference type="NCBIfam" id="TIGR02937">
    <property type="entry name" value="sigma70-ECF"/>
    <property type="match status" value="1"/>
</dbReference>
<dbReference type="Gene3D" id="1.10.10.10">
    <property type="entry name" value="Winged helix-like DNA-binding domain superfamily/Winged helix DNA-binding domain"/>
    <property type="match status" value="1"/>
</dbReference>
<dbReference type="InterPro" id="IPR013324">
    <property type="entry name" value="RNA_pol_sigma_r3/r4-like"/>
</dbReference>
<dbReference type="RefSeq" id="WP_271997718.1">
    <property type="nucleotide sequence ID" value="NZ_JAQNDN010000004.1"/>
</dbReference>
<name>A0ABT5B357_9BACT</name>
<sequence length="210" mass="23427">MASRSLSPASRDPEAARASAVESVGGLVELARGGDMRAWSELYHRHYERIFNRLCFYLGEASVAEDLTQETFARAVVVLPSFDGRAAFSTWLFGIALNVARNFIRERQTQRRAERRLADVEALRHGPDVARVHLQQARKQALYAALAELSEPLREAFVLRELEELTMAEAAARAGVSANNMAVRVFRAREKVREALMRGGWLTAPTEEAG</sequence>
<dbReference type="InterPro" id="IPR036388">
    <property type="entry name" value="WH-like_DNA-bd_sf"/>
</dbReference>
<proteinExistence type="inferred from homology"/>
<feature type="domain" description="RNA polymerase sigma factor 70 region 4 type 2" evidence="7">
    <location>
        <begin position="140"/>
        <end position="191"/>
    </location>
</feature>
<reference evidence="8 9" key="1">
    <citation type="submission" date="2022-11" db="EMBL/GenBank/DDBJ databases">
        <title>Minimal conservation of predation-associated metabolite biosynthetic gene clusters underscores biosynthetic potential of Myxococcota including descriptions for ten novel species: Archangium lansinium sp. nov., Myxococcus landrumus sp. nov., Nannocystis bai.</title>
        <authorList>
            <person name="Ahearne A."/>
            <person name="Stevens C."/>
            <person name="Dowd S."/>
        </authorList>
    </citation>
    <scope>NUCLEOTIDE SEQUENCE [LARGE SCALE GENOMIC DNA]</scope>
    <source>
        <strain evidence="8 9">NCELM</strain>
    </source>
</reference>
<evidence type="ECO:0000313" key="8">
    <source>
        <dbReference type="EMBL" id="MDC0668520.1"/>
    </source>
</evidence>
<dbReference type="PANTHER" id="PTHR43133:SF8">
    <property type="entry name" value="RNA POLYMERASE SIGMA FACTOR HI_1459-RELATED"/>
    <property type="match status" value="1"/>
</dbReference>
<gene>
    <name evidence="8" type="ORF">POL58_12260</name>
</gene>
<dbReference type="PANTHER" id="PTHR43133">
    <property type="entry name" value="RNA POLYMERASE ECF-TYPE SIGMA FACTO"/>
    <property type="match status" value="1"/>
</dbReference>
<keyword evidence="9" id="KW-1185">Reference proteome</keyword>
<keyword evidence="4" id="KW-0238">DNA-binding</keyword>
<feature type="domain" description="RNA polymerase sigma-70 region 2" evidence="6">
    <location>
        <begin position="42"/>
        <end position="108"/>
    </location>
</feature>
<dbReference type="Pfam" id="PF08281">
    <property type="entry name" value="Sigma70_r4_2"/>
    <property type="match status" value="1"/>
</dbReference>
<keyword evidence="2" id="KW-0805">Transcription regulation</keyword>
<dbReference type="Gene3D" id="1.10.1740.10">
    <property type="match status" value="1"/>
</dbReference>
<dbReference type="SUPFAM" id="SSF88946">
    <property type="entry name" value="Sigma2 domain of RNA polymerase sigma factors"/>
    <property type="match status" value="1"/>
</dbReference>
<dbReference type="InterPro" id="IPR013325">
    <property type="entry name" value="RNA_pol_sigma_r2"/>
</dbReference>
<dbReference type="Proteomes" id="UP001217838">
    <property type="component" value="Unassembled WGS sequence"/>
</dbReference>
<evidence type="ECO:0000259" key="6">
    <source>
        <dbReference type="Pfam" id="PF04542"/>
    </source>
</evidence>
<evidence type="ECO:0000256" key="2">
    <source>
        <dbReference type="ARBA" id="ARBA00023015"/>
    </source>
</evidence>
<evidence type="ECO:0000256" key="4">
    <source>
        <dbReference type="ARBA" id="ARBA00023125"/>
    </source>
</evidence>
<protein>
    <submittedName>
        <fullName evidence="8">RNA polymerase sigma factor</fullName>
    </submittedName>
</protein>
<comment type="similarity">
    <text evidence="1">Belongs to the sigma-70 factor family. ECF subfamily.</text>
</comment>
<evidence type="ECO:0000256" key="3">
    <source>
        <dbReference type="ARBA" id="ARBA00023082"/>
    </source>
</evidence>